<feature type="signal peptide" evidence="1">
    <location>
        <begin position="1"/>
        <end position="18"/>
    </location>
</feature>
<dbReference type="Gene3D" id="2.40.160.130">
    <property type="entry name" value="Capsule assembly protein Wzi"/>
    <property type="match status" value="1"/>
</dbReference>
<keyword evidence="1" id="KW-0732">Signal</keyword>
<dbReference type="Proteomes" id="UP000228621">
    <property type="component" value="Unassembled WGS sequence"/>
</dbReference>
<dbReference type="Pfam" id="PF14052">
    <property type="entry name" value="Caps_assemb_Wzi"/>
    <property type="match status" value="1"/>
</dbReference>
<dbReference type="AlphaFoldDB" id="A0A2A5JPN2"/>
<reference evidence="3" key="1">
    <citation type="journal article" date="2019" name="Genome Announc.">
        <title>Draft Genome Sequence of Pseudoalteromonas piscicida Strain 36Y ROTHPW, an Hypersaline Seawater Isolate from the South Coast of Sonora, Mexico.</title>
        <authorList>
            <person name="Sanchez-Diaz R."/>
            <person name="Molina-Garza Z.J."/>
            <person name="Cruz-Suarez L.E."/>
            <person name="Selvin J."/>
            <person name="Kiran G.S."/>
            <person name="Ibarra-Gamez J.C."/>
            <person name="Gomez-Gil B."/>
            <person name="Galaviz-Silva L."/>
        </authorList>
    </citation>
    <scope>NUCLEOTIDE SEQUENCE [LARGE SCALE GENOMIC DNA]</scope>
    <source>
        <strain evidence="3">36Y_RITHPW</strain>
    </source>
</reference>
<sequence>MKKCLLSLAVLAGTYAHASPWIEVSQSDLKHSIDLLVAEGVINRPVNQYPLLWSGIVNDLAMVEERQLSKTASFALAHLRHALKQAKRSKYSSVTAHFNGAETRSTGFGERKNERSGLRTYSVITGASVSAKVAVNYADEGQDGKYINHHGTHLAVLFGNWSLSAERLSYWWGPSNENALMLSNNAAPMKAVRLSRANNNYIGPSFFSFVGPWQITAIMAKQRPSLTSKKEGDFWGFRAAAFPLQGLELGFSTTYSDFVYQQQDLESEKHTQRLTSVDFKYSTRLGNQPLAFYGEFAGNNESGALPRDPMYTLGVESYWGGNDYRLKGFVEYSDTNIECSNELKLALCPRNNTVDSAYYSERDLWLGASSGLDAKNLTLALDYFSTDGMGIYAKLKRVDYETVDVERNQLDVGYQQGVFGTLAKIGVRAWQDKSAQDDDSHAALTLSIEYQF</sequence>
<dbReference type="OrthoDB" id="101884at2"/>
<dbReference type="RefSeq" id="WP_099642355.1">
    <property type="nucleotide sequence ID" value="NZ_NKHF01000055.1"/>
</dbReference>
<feature type="chain" id="PRO_5012336761" description="Capsule assembly Wzi family protein" evidence="1">
    <location>
        <begin position="19"/>
        <end position="452"/>
    </location>
</feature>
<protein>
    <recommendedName>
        <fullName evidence="4">Capsule assembly Wzi family protein</fullName>
    </recommendedName>
</protein>
<evidence type="ECO:0000313" key="3">
    <source>
        <dbReference type="Proteomes" id="UP000228621"/>
    </source>
</evidence>
<dbReference type="InterPro" id="IPR026950">
    <property type="entry name" value="Caps_assemb_Wzi"/>
</dbReference>
<dbReference type="EMBL" id="NKHF01000055">
    <property type="protein sequence ID" value="PCK31412.1"/>
    <property type="molecule type" value="Genomic_DNA"/>
</dbReference>
<proteinExistence type="predicted"/>
<accession>A0A2A5JPN2</accession>
<name>A0A2A5JPN2_PSEO7</name>
<evidence type="ECO:0000256" key="1">
    <source>
        <dbReference type="SAM" id="SignalP"/>
    </source>
</evidence>
<keyword evidence="3" id="KW-1185">Reference proteome</keyword>
<evidence type="ECO:0008006" key="4">
    <source>
        <dbReference type="Google" id="ProtNLM"/>
    </source>
</evidence>
<comment type="caution">
    <text evidence="2">The sequence shown here is derived from an EMBL/GenBank/DDBJ whole genome shotgun (WGS) entry which is preliminary data.</text>
</comment>
<gene>
    <name evidence="2" type="ORF">CEX98_12240</name>
</gene>
<dbReference type="InterPro" id="IPR038636">
    <property type="entry name" value="Wzi_sf"/>
</dbReference>
<evidence type="ECO:0000313" key="2">
    <source>
        <dbReference type="EMBL" id="PCK31412.1"/>
    </source>
</evidence>
<organism evidence="2 3">
    <name type="scientific">Pseudoalteromonas piscicida</name>
    <dbReference type="NCBI Taxonomy" id="43662"/>
    <lineage>
        <taxon>Bacteria</taxon>
        <taxon>Pseudomonadati</taxon>
        <taxon>Pseudomonadota</taxon>
        <taxon>Gammaproteobacteria</taxon>
        <taxon>Alteromonadales</taxon>
        <taxon>Pseudoalteromonadaceae</taxon>
        <taxon>Pseudoalteromonas</taxon>
    </lineage>
</organism>